<dbReference type="Proteomes" id="UP000824209">
    <property type="component" value="Unassembled WGS sequence"/>
</dbReference>
<keyword evidence="3" id="KW-1003">Cell membrane</keyword>
<evidence type="ECO:0000256" key="2">
    <source>
        <dbReference type="ARBA" id="ARBA00022448"/>
    </source>
</evidence>
<dbReference type="FunFam" id="1.20.1560.10:FF:000011">
    <property type="entry name" value="Multidrug ABC transporter ATP-binding protein"/>
    <property type="match status" value="1"/>
</dbReference>
<evidence type="ECO:0000256" key="3">
    <source>
        <dbReference type="ARBA" id="ARBA00022475"/>
    </source>
</evidence>
<sequence>MAHKPNARPMHGPGAMMPGEKAKDFKGTMRKLIAYLSRFLPAVIFVLICAALSTVFAIFGPKILGNATTKLFEGLIATLTGTGSIDFAAIGQILLFLATLYGISALLMYMQGWVMSGIATKLSYSMRRDISNKIDKMPLSYFDRVPHGEVLSRITNDVDTVTQTLNQSLSQIVSNVTTMIGVLIMMITISPVLTLVALCILPVSVVIVMNVVKRSQPFFQRQQEYLGHVNGHVEEMYGAHTVVSAFNGEEESIAQFEALNDRLYHAAWKSQFLSGMMMPLMNFAGNLGYVGICVLGGFLSLNGTITVGDIQAFIQYVRQFTQPINQIANISNVLQQTAAAAERVFAFLEEEEETADASASVKPEEITGEVSFDHVRFGYVPEKTIIHDFSTLVRPGQKVAIVGPTGAGKTTIVKLLMRFYDVSDGSIQLSGHDLRTLPRNELRSFFGMVLQDTWLYNGTIRENIRYGRLDASDEDVLAAAKAAQVDHFVRTLPEGYDTVLNEEASNISQGQKQLLTIARTIISDPKILILDEATSSVDTRTEVSIQKAMDHLTEGRTSFIIAHRLSTIRNADMILVMKDGDIVETGTHEALLEKGGFYAELYNSQFARDDESA</sequence>
<accession>A0A9D2M0R8</accession>
<dbReference type="PROSITE" id="PS50893">
    <property type="entry name" value="ABC_TRANSPORTER_2"/>
    <property type="match status" value="1"/>
</dbReference>
<dbReference type="InterPro" id="IPR027417">
    <property type="entry name" value="P-loop_NTPase"/>
</dbReference>
<dbReference type="GO" id="GO:0005524">
    <property type="term" value="F:ATP binding"/>
    <property type="evidence" value="ECO:0007669"/>
    <property type="project" value="UniProtKB-KW"/>
</dbReference>
<feature type="transmembrane region" description="Helical" evidence="9">
    <location>
        <begin position="39"/>
        <end position="59"/>
    </location>
</feature>
<proteinExistence type="predicted"/>
<feature type="transmembrane region" description="Helical" evidence="9">
    <location>
        <begin position="280"/>
        <end position="301"/>
    </location>
</feature>
<evidence type="ECO:0000256" key="1">
    <source>
        <dbReference type="ARBA" id="ARBA00004651"/>
    </source>
</evidence>
<keyword evidence="2" id="KW-0813">Transport</keyword>
<feature type="transmembrane region" description="Helical" evidence="9">
    <location>
        <begin position="87"/>
        <end position="109"/>
    </location>
</feature>
<dbReference type="PANTHER" id="PTHR43394:SF1">
    <property type="entry name" value="ATP-BINDING CASSETTE SUB-FAMILY B MEMBER 10, MITOCHONDRIAL"/>
    <property type="match status" value="1"/>
</dbReference>
<evidence type="ECO:0000256" key="6">
    <source>
        <dbReference type="ARBA" id="ARBA00022840"/>
    </source>
</evidence>
<dbReference type="InterPro" id="IPR003593">
    <property type="entry name" value="AAA+_ATPase"/>
</dbReference>
<dbReference type="InterPro" id="IPR017871">
    <property type="entry name" value="ABC_transporter-like_CS"/>
</dbReference>
<feature type="transmembrane region" description="Helical" evidence="9">
    <location>
        <begin position="195"/>
        <end position="212"/>
    </location>
</feature>
<dbReference type="InterPro" id="IPR011527">
    <property type="entry name" value="ABC1_TM_dom"/>
</dbReference>
<evidence type="ECO:0000256" key="4">
    <source>
        <dbReference type="ARBA" id="ARBA00022692"/>
    </source>
</evidence>
<dbReference type="InterPro" id="IPR003439">
    <property type="entry name" value="ABC_transporter-like_ATP-bd"/>
</dbReference>
<protein>
    <submittedName>
        <fullName evidence="12">ABC transporter ATP-binding protein/permease</fullName>
    </submittedName>
</protein>
<keyword evidence="4 9" id="KW-0812">Transmembrane</keyword>
<feature type="domain" description="ABC transmembrane type-1" evidence="11">
    <location>
        <begin position="44"/>
        <end position="336"/>
    </location>
</feature>
<evidence type="ECO:0000256" key="7">
    <source>
        <dbReference type="ARBA" id="ARBA00022989"/>
    </source>
</evidence>
<dbReference type="PROSITE" id="PS00211">
    <property type="entry name" value="ABC_TRANSPORTER_1"/>
    <property type="match status" value="1"/>
</dbReference>
<keyword evidence="7 9" id="KW-1133">Transmembrane helix</keyword>
<gene>
    <name evidence="12" type="ORF">H9943_00360</name>
</gene>
<dbReference type="GO" id="GO:0016887">
    <property type="term" value="F:ATP hydrolysis activity"/>
    <property type="evidence" value="ECO:0007669"/>
    <property type="project" value="InterPro"/>
</dbReference>
<feature type="transmembrane region" description="Helical" evidence="9">
    <location>
        <begin position="172"/>
        <end position="189"/>
    </location>
</feature>
<evidence type="ECO:0000313" key="12">
    <source>
        <dbReference type="EMBL" id="HJB38833.1"/>
    </source>
</evidence>
<comment type="caution">
    <text evidence="12">The sequence shown here is derived from an EMBL/GenBank/DDBJ whole genome shotgun (WGS) entry which is preliminary data.</text>
</comment>
<evidence type="ECO:0000313" key="13">
    <source>
        <dbReference type="Proteomes" id="UP000824209"/>
    </source>
</evidence>
<dbReference type="InterPro" id="IPR036640">
    <property type="entry name" value="ABC1_TM_sf"/>
</dbReference>
<dbReference type="EMBL" id="DWYA01000004">
    <property type="protein sequence ID" value="HJB38833.1"/>
    <property type="molecule type" value="Genomic_DNA"/>
</dbReference>
<dbReference type="CDD" id="cd03254">
    <property type="entry name" value="ABCC_Glucan_exporter_like"/>
    <property type="match status" value="1"/>
</dbReference>
<dbReference type="PROSITE" id="PS50929">
    <property type="entry name" value="ABC_TM1F"/>
    <property type="match status" value="1"/>
</dbReference>
<dbReference type="SUPFAM" id="SSF52540">
    <property type="entry name" value="P-loop containing nucleoside triphosphate hydrolases"/>
    <property type="match status" value="1"/>
</dbReference>
<dbReference type="FunFam" id="3.40.50.300:FF:000287">
    <property type="entry name" value="Multidrug ABC transporter ATP-binding protein"/>
    <property type="match status" value="1"/>
</dbReference>
<keyword evidence="5" id="KW-0547">Nucleotide-binding</keyword>
<dbReference type="SUPFAM" id="SSF90123">
    <property type="entry name" value="ABC transporter transmembrane region"/>
    <property type="match status" value="1"/>
</dbReference>
<dbReference type="GO" id="GO:0005886">
    <property type="term" value="C:plasma membrane"/>
    <property type="evidence" value="ECO:0007669"/>
    <property type="project" value="UniProtKB-SubCell"/>
</dbReference>
<dbReference type="Gene3D" id="1.20.1560.10">
    <property type="entry name" value="ABC transporter type 1, transmembrane domain"/>
    <property type="match status" value="1"/>
</dbReference>
<dbReference type="InterPro" id="IPR039421">
    <property type="entry name" value="Type_1_exporter"/>
</dbReference>
<evidence type="ECO:0000256" key="8">
    <source>
        <dbReference type="ARBA" id="ARBA00023136"/>
    </source>
</evidence>
<organism evidence="12 13">
    <name type="scientific">Candidatus Ruthenibacterium avium</name>
    <dbReference type="NCBI Taxonomy" id="2838751"/>
    <lineage>
        <taxon>Bacteria</taxon>
        <taxon>Bacillati</taxon>
        <taxon>Bacillota</taxon>
        <taxon>Clostridia</taxon>
        <taxon>Eubacteriales</taxon>
        <taxon>Oscillospiraceae</taxon>
        <taxon>Ruthenibacterium</taxon>
    </lineage>
</organism>
<evidence type="ECO:0000259" key="11">
    <source>
        <dbReference type="PROSITE" id="PS50929"/>
    </source>
</evidence>
<evidence type="ECO:0000256" key="5">
    <source>
        <dbReference type="ARBA" id="ARBA00022741"/>
    </source>
</evidence>
<dbReference type="CDD" id="cd18547">
    <property type="entry name" value="ABC_6TM_Tm288_like"/>
    <property type="match status" value="1"/>
</dbReference>
<reference evidence="12" key="2">
    <citation type="submission" date="2021-04" db="EMBL/GenBank/DDBJ databases">
        <authorList>
            <person name="Gilroy R."/>
        </authorList>
    </citation>
    <scope>NUCLEOTIDE SEQUENCE</scope>
    <source>
        <strain evidence="12">ChiBcec8-14828</strain>
    </source>
</reference>
<dbReference type="SMART" id="SM00382">
    <property type="entry name" value="AAA"/>
    <property type="match status" value="1"/>
</dbReference>
<dbReference type="GO" id="GO:0015421">
    <property type="term" value="F:ABC-type oligopeptide transporter activity"/>
    <property type="evidence" value="ECO:0007669"/>
    <property type="project" value="TreeGrafter"/>
</dbReference>
<evidence type="ECO:0000256" key="9">
    <source>
        <dbReference type="SAM" id="Phobius"/>
    </source>
</evidence>
<dbReference type="AlphaFoldDB" id="A0A9D2M0R8"/>
<dbReference type="Pfam" id="PF00005">
    <property type="entry name" value="ABC_tran"/>
    <property type="match status" value="1"/>
</dbReference>
<feature type="domain" description="ABC transporter" evidence="10">
    <location>
        <begin position="370"/>
        <end position="604"/>
    </location>
</feature>
<comment type="subcellular location">
    <subcellularLocation>
        <location evidence="1">Cell membrane</location>
        <topology evidence="1">Multi-pass membrane protein</topology>
    </subcellularLocation>
</comment>
<reference evidence="12" key="1">
    <citation type="journal article" date="2021" name="PeerJ">
        <title>Extensive microbial diversity within the chicken gut microbiome revealed by metagenomics and culture.</title>
        <authorList>
            <person name="Gilroy R."/>
            <person name="Ravi A."/>
            <person name="Getino M."/>
            <person name="Pursley I."/>
            <person name="Horton D.L."/>
            <person name="Alikhan N.F."/>
            <person name="Baker D."/>
            <person name="Gharbi K."/>
            <person name="Hall N."/>
            <person name="Watson M."/>
            <person name="Adriaenssens E.M."/>
            <person name="Foster-Nyarko E."/>
            <person name="Jarju S."/>
            <person name="Secka A."/>
            <person name="Antonio M."/>
            <person name="Oren A."/>
            <person name="Chaudhuri R.R."/>
            <person name="La Ragione R."/>
            <person name="Hildebrand F."/>
            <person name="Pallen M.J."/>
        </authorList>
    </citation>
    <scope>NUCLEOTIDE SEQUENCE</scope>
    <source>
        <strain evidence="12">ChiBcec8-14828</strain>
    </source>
</reference>
<name>A0A9D2M0R8_9FIRM</name>
<evidence type="ECO:0000259" key="10">
    <source>
        <dbReference type="PROSITE" id="PS50893"/>
    </source>
</evidence>
<keyword evidence="6 12" id="KW-0067">ATP-binding</keyword>
<keyword evidence="8 9" id="KW-0472">Membrane</keyword>
<dbReference type="Gene3D" id="3.40.50.300">
    <property type="entry name" value="P-loop containing nucleotide triphosphate hydrolases"/>
    <property type="match status" value="1"/>
</dbReference>
<dbReference type="PANTHER" id="PTHR43394">
    <property type="entry name" value="ATP-DEPENDENT PERMEASE MDL1, MITOCHONDRIAL"/>
    <property type="match status" value="1"/>
</dbReference>
<dbReference type="Pfam" id="PF00664">
    <property type="entry name" value="ABC_membrane"/>
    <property type="match status" value="1"/>
</dbReference>